<proteinExistence type="predicted"/>
<name>A0A7S0SVX6_9CHLO</name>
<keyword evidence="1" id="KW-0812">Transmembrane</keyword>
<evidence type="ECO:0000313" key="2">
    <source>
        <dbReference type="EMBL" id="CAD8716831.1"/>
    </source>
</evidence>
<feature type="transmembrane region" description="Helical" evidence="1">
    <location>
        <begin position="198"/>
        <end position="220"/>
    </location>
</feature>
<dbReference type="AlphaFoldDB" id="A0A7S0SVX6"/>
<dbReference type="EMBL" id="HBFC01029351">
    <property type="protein sequence ID" value="CAD8716831.1"/>
    <property type="molecule type" value="Transcribed_RNA"/>
</dbReference>
<sequence length="260" mass="28598">MSTSEHTRPPWCRRQGTWRWMKVPSTRTSAAFLSVLMLQGFDCQVTVGRASVVTGSCACSGSNQGFNTADRSARFRDVQLFPPDYGTTCKAWDRVDCPKAWPMETYGPWCCASWCYVSNAACIDAIASVESPGLFYAYFGPCGVDVEQVNATNCLLHHDWDMSSRATGYLEHVLTYAVASAEGCGEEEAEDMTALKTLSYILGIAIIGSGFGVLLFVWLIRCDPRKTHESLRGRLSASSPQRGDKVSEQQAEILLTSTKL</sequence>
<protein>
    <submittedName>
        <fullName evidence="2">Uncharacterized protein</fullName>
    </submittedName>
</protein>
<keyword evidence="1" id="KW-0472">Membrane</keyword>
<organism evidence="2">
    <name type="scientific">Mantoniella antarctica</name>
    <dbReference type="NCBI Taxonomy" id="81844"/>
    <lineage>
        <taxon>Eukaryota</taxon>
        <taxon>Viridiplantae</taxon>
        <taxon>Chlorophyta</taxon>
        <taxon>Mamiellophyceae</taxon>
        <taxon>Mamiellales</taxon>
        <taxon>Mamiellaceae</taxon>
        <taxon>Mantoniella</taxon>
    </lineage>
</organism>
<evidence type="ECO:0000256" key="1">
    <source>
        <dbReference type="SAM" id="Phobius"/>
    </source>
</evidence>
<keyword evidence="1" id="KW-1133">Transmembrane helix</keyword>
<accession>A0A7S0SVX6</accession>
<gene>
    <name evidence="2" type="ORF">MANT1106_LOCUS17481</name>
</gene>
<reference evidence="2" key="1">
    <citation type="submission" date="2021-01" db="EMBL/GenBank/DDBJ databases">
        <authorList>
            <person name="Corre E."/>
            <person name="Pelletier E."/>
            <person name="Niang G."/>
            <person name="Scheremetjew M."/>
            <person name="Finn R."/>
            <person name="Kale V."/>
            <person name="Holt S."/>
            <person name="Cochrane G."/>
            <person name="Meng A."/>
            <person name="Brown T."/>
            <person name="Cohen L."/>
        </authorList>
    </citation>
    <scope>NUCLEOTIDE SEQUENCE</scope>
    <source>
        <strain evidence="2">SL-175</strain>
    </source>
</reference>